<organism evidence="10 12">
    <name type="scientific">Shewanella psychromarinicola</name>
    <dbReference type="NCBI Taxonomy" id="2487742"/>
    <lineage>
        <taxon>Bacteria</taxon>
        <taxon>Pseudomonadati</taxon>
        <taxon>Pseudomonadota</taxon>
        <taxon>Gammaproteobacteria</taxon>
        <taxon>Alteromonadales</taxon>
        <taxon>Shewanellaceae</taxon>
        <taxon>Shewanella</taxon>
    </lineage>
</organism>
<dbReference type="InterPro" id="IPR036866">
    <property type="entry name" value="RibonucZ/Hydroxyglut_hydro"/>
</dbReference>
<evidence type="ECO:0000256" key="5">
    <source>
        <dbReference type="ARBA" id="ARBA00022801"/>
    </source>
</evidence>
<evidence type="ECO:0000259" key="8">
    <source>
        <dbReference type="SMART" id="SM00849"/>
    </source>
</evidence>
<dbReference type="GO" id="GO:0019243">
    <property type="term" value="P:methylglyoxal catabolic process to D-lactate via S-lactoyl-glutathione"/>
    <property type="evidence" value="ECO:0007669"/>
    <property type="project" value="UniProtKB-UniRule"/>
</dbReference>
<dbReference type="OrthoDB" id="9802248at2"/>
<dbReference type="EC" id="3.1.2.6" evidence="7"/>
<sequence length="259" mass="29086">MLNVHTITAFNDNYIWLIHQENSRYAYVVDPGCGQSVIDYISTTDLKLVGILITHHHADHTGGIEMLQQHFKHALNVYGPDNEKIAALTHPLNVGSQSTLNVPHLDPITIMAVPGHTLGHIAYYLQESLFCGDTLFSAGCGRLFEGTAEQMLKSLSMLAQLPDSTKVYCAHEYTEANLKFALHVTPNNQQLIDYADKVKRLRAQKKPTIPSSIGTEKAINPFLRCHLHETQNAIAAQLKEKEIDTIQTFTQIRLWKNNF</sequence>
<dbReference type="EMBL" id="RKKB01000004">
    <property type="protein sequence ID" value="RPA31730.1"/>
    <property type="molecule type" value="Genomic_DNA"/>
</dbReference>
<dbReference type="InterPro" id="IPR017782">
    <property type="entry name" value="Hydroxyacylglutathione_Hdrlase"/>
</dbReference>
<keyword evidence="4 7" id="KW-0479">Metal-binding</keyword>
<dbReference type="UniPathway" id="UPA00619">
    <property type="reaction ID" value="UER00676"/>
</dbReference>
<feature type="binding site" evidence="7">
    <location>
        <position position="116"/>
    </location>
    <ligand>
        <name>Zn(2+)</name>
        <dbReference type="ChEBI" id="CHEBI:29105"/>
        <label>1</label>
    </ligand>
</feature>
<dbReference type="InterPro" id="IPR001279">
    <property type="entry name" value="Metallo-B-lactamas"/>
</dbReference>
<feature type="binding site" evidence="7">
    <location>
        <position position="60"/>
    </location>
    <ligand>
        <name>Zn(2+)</name>
        <dbReference type="ChEBI" id="CHEBI:29105"/>
        <label>2</label>
    </ligand>
</feature>
<accession>A0A3N4EC00</accession>
<feature type="binding site" evidence="7">
    <location>
        <position position="55"/>
    </location>
    <ligand>
        <name>Zn(2+)</name>
        <dbReference type="ChEBI" id="CHEBI:29105"/>
        <label>1</label>
    </ligand>
</feature>
<dbReference type="CDD" id="cd07723">
    <property type="entry name" value="hydroxyacylglutathione_hydrolase_MBL-fold"/>
    <property type="match status" value="1"/>
</dbReference>
<feature type="binding site" evidence="7">
    <location>
        <position position="133"/>
    </location>
    <ligand>
        <name>Zn(2+)</name>
        <dbReference type="ChEBI" id="CHEBI:29105"/>
        <label>2</label>
    </ligand>
</feature>
<name>A0A3N4EC00_9GAMM</name>
<proteinExistence type="inferred from homology"/>
<keyword evidence="6 7" id="KW-0862">Zinc</keyword>
<dbReference type="AlphaFoldDB" id="A0A3N4EC00"/>
<dbReference type="PANTHER" id="PTHR43705">
    <property type="entry name" value="HYDROXYACYLGLUTATHIONE HYDROLASE"/>
    <property type="match status" value="1"/>
</dbReference>
<evidence type="ECO:0000256" key="7">
    <source>
        <dbReference type="HAMAP-Rule" id="MF_01374"/>
    </source>
</evidence>
<dbReference type="Proteomes" id="UP000278855">
    <property type="component" value="Unassembled WGS sequence"/>
</dbReference>
<feature type="binding site" evidence="7">
    <location>
        <position position="57"/>
    </location>
    <ligand>
        <name>Zn(2+)</name>
        <dbReference type="ChEBI" id="CHEBI:29105"/>
        <label>1</label>
    </ligand>
</feature>
<feature type="domain" description="Metallo-beta-lactamase" evidence="8">
    <location>
        <begin position="12"/>
        <end position="171"/>
    </location>
</feature>
<reference evidence="10" key="3">
    <citation type="submission" date="2018-11" db="EMBL/GenBank/DDBJ databases">
        <authorList>
            <person name="Hwang Y.J."/>
            <person name="Hwang C.Y."/>
        </authorList>
    </citation>
    <scope>NUCLEOTIDE SEQUENCE</scope>
    <source>
        <strain evidence="10">R106</strain>
    </source>
</reference>
<dbReference type="HAMAP" id="MF_01374">
    <property type="entry name" value="Glyoxalase_2"/>
    <property type="match status" value="1"/>
</dbReference>
<comment type="cofactor">
    <cofactor evidence="7">
        <name>Zn(2+)</name>
        <dbReference type="ChEBI" id="CHEBI:29105"/>
    </cofactor>
    <text evidence="7">Binds 2 Zn(2+) ions per subunit.</text>
</comment>
<dbReference type="Pfam" id="PF16123">
    <property type="entry name" value="HAGH_C"/>
    <property type="match status" value="1"/>
</dbReference>
<dbReference type="EMBL" id="CP034073">
    <property type="protein sequence ID" value="AZG36041.1"/>
    <property type="molecule type" value="Genomic_DNA"/>
</dbReference>
<reference evidence="9 11" key="1">
    <citation type="submission" date="2018-11" db="EMBL/GenBank/DDBJ databases">
        <title>Shewanella sp. M2.</title>
        <authorList>
            <person name="Hwang Y.J."/>
            <person name="Hwang C.Y."/>
        </authorList>
    </citation>
    <scope>NUCLEOTIDE SEQUENCE [LARGE SCALE GENOMIC DNA]</scope>
    <source>
        <strain evidence="9 11">M2</strain>
    </source>
</reference>
<comment type="similarity">
    <text evidence="3 7">Belongs to the metallo-beta-lactamase superfamily. Glyoxalase II family.</text>
</comment>
<dbReference type="PIRSF" id="PIRSF005457">
    <property type="entry name" value="Glx"/>
    <property type="match status" value="1"/>
</dbReference>
<comment type="catalytic activity">
    <reaction evidence="1 7">
        <text>an S-(2-hydroxyacyl)glutathione + H2O = a 2-hydroxy carboxylate + glutathione + H(+)</text>
        <dbReference type="Rhea" id="RHEA:21864"/>
        <dbReference type="ChEBI" id="CHEBI:15377"/>
        <dbReference type="ChEBI" id="CHEBI:15378"/>
        <dbReference type="ChEBI" id="CHEBI:57925"/>
        <dbReference type="ChEBI" id="CHEBI:58896"/>
        <dbReference type="ChEBI" id="CHEBI:71261"/>
        <dbReference type="EC" id="3.1.2.6"/>
    </reaction>
</comment>
<dbReference type="Proteomes" id="UP000273778">
    <property type="component" value="Chromosome"/>
</dbReference>
<dbReference type="Gene3D" id="3.60.15.10">
    <property type="entry name" value="Ribonuclease Z/Hydroxyacylglutathione hydrolase-like"/>
    <property type="match status" value="1"/>
</dbReference>
<feature type="binding site" evidence="7">
    <location>
        <position position="133"/>
    </location>
    <ligand>
        <name>Zn(2+)</name>
        <dbReference type="ChEBI" id="CHEBI:29105"/>
        <label>1</label>
    </ligand>
</feature>
<evidence type="ECO:0000313" key="9">
    <source>
        <dbReference type="EMBL" id="AZG36041.1"/>
    </source>
</evidence>
<evidence type="ECO:0000256" key="3">
    <source>
        <dbReference type="ARBA" id="ARBA00006759"/>
    </source>
</evidence>
<keyword evidence="11" id="KW-1185">Reference proteome</keyword>
<evidence type="ECO:0000313" key="10">
    <source>
        <dbReference type="EMBL" id="RPA31730.1"/>
    </source>
</evidence>
<dbReference type="GO" id="GO:0046872">
    <property type="term" value="F:metal ion binding"/>
    <property type="evidence" value="ECO:0007669"/>
    <property type="project" value="UniProtKB-KW"/>
</dbReference>
<evidence type="ECO:0000313" key="12">
    <source>
        <dbReference type="Proteomes" id="UP000278855"/>
    </source>
</evidence>
<evidence type="ECO:0000256" key="1">
    <source>
        <dbReference type="ARBA" id="ARBA00001623"/>
    </source>
</evidence>
<reference evidence="12" key="2">
    <citation type="submission" date="2018-11" db="EMBL/GenBank/DDBJ databases">
        <title>Shewanella sp. R106.</title>
        <authorList>
            <person name="Hwang Y.J."/>
            <person name="Hwang C.Y."/>
        </authorList>
    </citation>
    <scope>NUCLEOTIDE SEQUENCE [LARGE SCALE GENOMIC DNA]</scope>
    <source>
        <strain evidence="12">R106</strain>
    </source>
</reference>
<evidence type="ECO:0000256" key="6">
    <source>
        <dbReference type="ARBA" id="ARBA00022833"/>
    </source>
</evidence>
<dbReference type="KEGG" id="spsr:EGC80_14940"/>
<dbReference type="PANTHER" id="PTHR43705:SF1">
    <property type="entry name" value="HYDROXYACYLGLUTATHIONE HYDROLASE GLOB"/>
    <property type="match status" value="1"/>
</dbReference>
<dbReference type="SUPFAM" id="SSF56281">
    <property type="entry name" value="Metallo-hydrolase/oxidoreductase"/>
    <property type="match status" value="1"/>
</dbReference>
<feature type="binding site" evidence="7">
    <location>
        <position position="171"/>
    </location>
    <ligand>
        <name>Zn(2+)</name>
        <dbReference type="ChEBI" id="CHEBI:29105"/>
        <label>2</label>
    </ligand>
</feature>
<dbReference type="NCBIfam" id="TIGR03413">
    <property type="entry name" value="GSH_gloB"/>
    <property type="match status" value="1"/>
</dbReference>
<comment type="pathway">
    <text evidence="2 7">Secondary metabolite metabolism; methylglyoxal degradation; (R)-lactate from methylglyoxal: step 2/2.</text>
</comment>
<dbReference type="InterPro" id="IPR035680">
    <property type="entry name" value="Clx_II_MBL"/>
</dbReference>
<evidence type="ECO:0000256" key="4">
    <source>
        <dbReference type="ARBA" id="ARBA00022723"/>
    </source>
</evidence>
<feature type="binding site" evidence="7">
    <location>
        <position position="59"/>
    </location>
    <ligand>
        <name>Zn(2+)</name>
        <dbReference type="ChEBI" id="CHEBI:29105"/>
        <label>2</label>
    </ligand>
</feature>
<gene>
    <name evidence="7 10" type="primary">gloB</name>
    <name evidence="10" type="ORF">EGC77_12425</name>
    <name evidence="9" type="ORF">EGC80_14940</name>
</gene>
<dbReference type="InterPro" id="IPR050110">
    <property type="entry name" value="Glyoxalase_II_hydrolase"/>
</dbReference>
<comment type="subunit">
    <text evidence="7">Monomer.</text>
</comment>
<evidence type="ECO:0000313" key="11">
    <source>
        <dbReference type="Proteomes" id="UP000273778"/>
    </source>
</evidence>
<protein>
    <recommendedName>
        <fullName evidence="7">Hydroxyacylglutathione hydrolase</fullName>
        <ecNumber evidence="7">3.1.2.6</ecNumber>
    </recommendedName>
    <alternativeName>
        <fullName evidence="7">Glyoxalase II</fullName>
        <shortName evidence="7">Glx II</shortName>
    </alternativeName>
</protein>
<comment type="function">
    <text evidence="7">Thiolesterase that catalyzes the hydrolysis of S-D-lactoyl-glutathione to form glutathione and D-lactic acid.</text>
</comment>
<dbReference type="InterPro" id="IPR032282">
    <property type="entry name" value="HAGH_C"/>
</dbReference>
<dbReference type="GO" id="GO:0004416">
    <property type="term" value="F:hydroxyacylglutathione hydrolase activity"/>
    <property type="evidence" value="ECO:0007669"/>
    <property type="project" value="UniProtKB-UniRule"/>
</dbReference>
<dbReference type="SMART" id="SM00849">
    <property type="entry name" value="Lactamase_B"/>
    <property type="match status" value="1"/>
</dbReference>
<evidence type="ECO:0000256" key="2">
    <source>
        <dbReference type="ARBA" id="ARBA00004963"/>
    </source>
</evidence>
<dbReference type="RefSeq" id="WP_124013033.1">
    <property type="nucleotide sequence ID" value="NZ_CP034073.1"/>
</dbReference>
<keyword evidence="5 7" id="KW-0378">Hydrolase</keyword>
<dbReference type="Pfam" id="PF00753">
    <property type="entry name" value="Lactamase_B"/>
    <property type="match status" value="1"/>
</dbReference>